<name>A0A8H4VPY2_9AGAR</name>
<evidence type="ECO:0000313" key="1">
    <source>
        <dbReference type="EMBL" id="KAF4616050.1"/>
    </source>
</evidence>
<proteinExistence type="predicted"/>
<dbReference type="AlphaFoldDB" id="A0A8H4VPY2"/>
<sequence length="410" mass="46417">MTGYPTISPILPLDVVELVAEILAAEEDIASLKSFSLVCYAFREICKKHIFSSLRLYHDPTRSSPPYQPPKYLLVQGSTPLANCVREIVYFTEMNAVSKRNGGPSILKYFSRVKSFEFVLGDYSDINEWKRMAPSLKSSLYSFIRANTISRLLLFRTENVPVSFFFQLPYLTDLELQYATIAASAPARKSVTPLRLTRFRSHESDSKPLLHARSVNGTPILDLTGLEYFKLGFGYSMEQGDDMDIVKGFLEPSTCLKTLILSGFYRKLDFRGKLKSILTPVNLGTLETLEVYPMLESGDMDPYLNLAHELEKIAGKNVLRTINLEVDVETHSKCTTDHQLWSQLDISLSRQGSFSSLRSVRILVTLSTLGYDYSDLVQKLEVVGRVCFPKLLAKKDMDFTFDVTINEIEL</sequence>
<protein>
    <submittedName>
        <fullName evidence="1">Uncharacterized protein</fullName>
    </submittedName>
</protein>
<reference evidence="1 2" key="1">
    <citation type="submission" date="2019-12" db="EMBL/GenBank/DDBJ databases">
        <authorList>
            <person name="Floudas D."/>
            <person name="Bentzer J."/>
            <person name="Ahren D."/>
            <person name="Johansson T."/>
            <person name="Persson P."/>
            <person name="Tunlid A."/>
        </authorList>
    </citation>
    <scope>NUCLEOTIDE SEQUENCE [LARGE SCALE GENOMIC DNA]</scope>
    <source>
        <strain evidence="1 2">CBS 102.39</strain>
    </source>
</reference>
<accession>A0A8H4VPY2</accession>
<comment type="caution">
    <text evidence="1">The sequence shown here is derived from an EMBL/GenBank/DDBJ whole genome shotgun (WGS) entry which is preliminary data.</text>
</comment>
<evidence type="ECO:0000313" key="2">
    <source>
        <dbReference type="Proteomes" id="UP000521872"/>
    </source>
</evidence>
<dbReference type="EMBL" id="JAACJL010000032">
    <property type="protein sequence ID" value="KAF4616050.1"/>
    <property type="molecule type" value="Genomic_DNA"/>
</dbReference>
<organism evidence="1 2">
    <name type="scientific">Agrocybe pediades</name>
    <dbReference type="NCBI Taxonomy" id="84607"/>
    <lineage>
        <taxon>Eukaryota</taxon>
        <taxon>Fungi</taxon>
        <taxon>Dikarya</taxon>
        <taxon>Basidiomycota</taxon>
        <taxon>Agaricomycotina</taxon>
        <taxon>Agaricomycetes</taxon>
        <taxon>Agaricomycetidae</taxon>
        <taxon>Agaricales</taxon>
        <taxon>Agaricineae</taxon>
        <taxon>Strophariaceae</taxon>
        <taxon>Agrocybe</taxon>
    </lineage>
</organism>
<keyword evidence="2" id="KW-1185">Reference proteome</keyword>
<gene>
    <name evidence="1" type="ORF">D9613_011352</name>
</gene>
<dbReference type="Proteomes" id="UP000521872">
    <property type="component" value="Unassembled WGS sequence"/>
</dbReference>